<dbReference type="EC" id="2.6.1.42" evidence="7"/>
<reference evidence="16" key="1">
    <citation type="submission" date="2022-08" db="EMBL/GenBank/DDBJ databases">
        <title>Nisaea acidiphila sp. nov., isolated from a marine algal debris and emended description of the genus Nisaea Urios et al. 2008.</title>
        <authorList>
            <person name="Kwon K."/>
        </authorList>
    </citation>
    <scope>NUCLEOTIDE SEQUENCE</scope>
    <source>
        <strain evidence="16">MEBiC11861</strain>
    </source>
</reference>
<dbReference type="Pfam" id="PF01063">
    <property type="entry name" value="Aminotran_4"/>
    <property type="match status" value="1"/>
</dbReference>
<dbReference type="FunFam" id="3.20.10.10:FF:000002">
    <property type="entry name" value="D-alanine aminotransferase"/>
    <property type="match status" value="1"/>
</dbReference>
<name>A0A9J7AV28_9PROT</name>
<dbReference type="CDD" id="cd01558">
    <property type="entry name" value="D-AAT_like"/>
    <property type="match status" value="1"/>
</dbReference>
<dbReference type="GO" id="GO:0005829">
    <property type="term" value="C:cytosol"/>
    <property type="evidence" value="ECO:0007669"/>
    <property type="project" value="TreeGrafter"/>
</dbReference>
<sequence>MRTVFVNGSYVLENEASISIFDRGSLFGDAVYEVTSVLDGKLIDYDGHMTRLRRSLDELKMPSPASDEELLEIHRKLVELNGIEEGLIYLQISRGAADRDFLFPGPDVKPTLLLFTQKKSLINSALAERGQKIILVDDLRWRRCDIKTVQLLYASLVKNQAHDSGADDAWMVLDGEITEGSSNNAYIVTEDGTIVTRDLSSDILHGITRKAVLKCAGELQLKIEERPFTVAEAKAAKEAFSTSATSFVNPVIEIDGAKIGEGTPGPVARRLREVYIASSKAAGI</sequence>
<dbReference type="InterPro" id="IPR043132">
    <property type="entry name" value="BCAT-like_C"/>
</dbReference>
<keyword evidence="17" id="KW-1185">Reference proteome</keyword>
<comment type="similarity">
    <text evidence="6 14">Belongs to the class-IV pyridoxal-phosphate-dependent aminotransferase family.</text>
</comment>
<dbReference type="EMBL" id="CP102480">
    <property type="protein sequence ID" value="UUX51611.1"/>
    <property type="molecule type" value="Genomic_DNA"/>
</dbReference>
<proteinExistence type="inferred from homology"/>
<protein>
    <recommendedName>
        <fullName evidence="8">Probable branched-chain-amino-acid aminotransferase</fullName>
        <ecNumber evidence="7">2.6.1.42</ecNumber>
    </recommendedName>
</protein>
<comment type="cofactor">
    <cofactor evidence="1 15">
        <name>pyridoxal 5'-phosphate</name>
        <dbReference type="ChEBI" id="CHEBI:597326"/>
    </cofactor>
</comment>
<evidence type="ECO:0000256" key="1">
    <source>
        <dbReference type="ARBA" id="ARBA00001933"/>
    </source>
</evidence>
<dbReference type="InterPro" id="IPR050571">
    <property type="entry name" value="Class-IV_PLP-Dep_Aminotrnsfr"/>
</dbReference>
<evidence type="ECO:0000256" key="9">
    <source>
        <dbReference type="ARBA" id="ARBA00022898"/>
    </source>
</evidence>
<dbReference type="GO" id="GO:0009082">
    <property type="term" value="P:branched-chain amino acid biosynthetic process"/>
    <property type="evidence" value="ECO:0007669"/>
    <property type="project" value="UniProtKB-KW"/>
</dbReference>
<dbReference type="InterPro" id="IPR018300">
    <property type="entry name" value="Aminotrans_IV_CS"/>
</dbReference>
<comment type="pathway">
    <text evidence="3">Amino-acid biosynthesis; L-isoleucine biosynthesis; L-isoleucine from 2-oxobutanoate: step 4/4.</text>
</comment>
<evidence type="ECO:0000256" key="4">
    <source>
        <dbReference type="ARBA" id="ARBA00004931"/>
    </source>
</evidence>
<dbReference type="GO" id="GO:0004084">
    <property type="term" value="F:branched-chain-amino-acid transaminase activity"/>
    <property type="evidence" value="ECO:0007669"/>
    <property type="project" value="UniProtKB-EC"/>
</dbReference>
<dbReference type="PANTHER" id="PTHR42743">
    <property type="entry name" value="AMINO-ACID AMINOTRANSFERASE"/>
    <property type="match status" value="1"/>
</dbReference>
<dbReference type="SUPFAM" id="SSF56752">
    <property type="entry name" value="D-aminoacid aminotransferase-like PLP-dependent enzymes"/>
    <property type="match status" value="1"/>
</dbReference>
<dbReference type="Gene3D" id="3.20.10.10">
    <property type="entry name" value="D-amino Acid Aminotransferase, subunit A, domain 2"/>
    <property type="match status" value="1"/>
</dbReference>
<dbReference type="PROSITE" id="PS00770">
    <property type="entry name" value="AA_TRANSFER_CLASS_4"/>
    <property type="match status" value="1"/>
</dbReference>
<comment type="catalytic activity">
    <reaction evidence="12">
        <text>L-isoleucine + 2-oxoglutarate = (S)-3-methyl-2-oxopentanoate + L-glutamate</text>
        <dbReference type="Rhea" id="RHEA:24801"/>
        <dbReference type="ChEBI" id="CHEBI:16810"/>
        <dbReference type="ChEBI" id="CHEBI:29985"/>
        <dbReference type="ChEBI" id="CHEBI:35146"/>
        <dbReference type="ChEBI" id="CHEBI:58045"/>
        <dbReference type="EC" id="2.6.1.42"/>
    </reaction>
</comment>
<evidence type="ECO:0000256" key="10">
    <source>
        <dbReference type="ARBA" id="ARBA00023304"/>
    </source>
</evidence>
<dbReference type="Gene3D" id="3.30.470.10">
    <property type="match status" value="1"/>
</dbReference>
<evidence type="ECO:0000256" key="15">
    <source>
        <dbReference type="RuleBase" id="RU004516"/>
    </source>
</evidence>
<evidence type="ECO:0000256" key="8">
    <source>
        <dbReference type="ARBA" id="ARBA00014472"/>
    </source>
</evidence>
<evidence type="ECO:0000256" key="13">
    <source>
        <dbReference type="ARBA" id="ARBA00049229"/>
    </source>
</evidence>
<gene>
    <name evidence="16" type="ORF">NUH88_07905</name>
</gene>
<comment type="pathway">
    <text evidence="5">Amino-acid biosynthesis; L-leucine biosynthesis; L-leucine from 3-methyl-2-oxobutanoate: step 4/4.</text>
</comment>
<dbReference type="PANTHER" id="PTHR42743:SF11">
    <property type="entry name" value="AMINODEOXYCHORISMATE LYASE"/>
    <property type="match status" value="1"/>
</dbReference>
<dbReference type="InterPro" id="IPR001544">
    <property type="entry name" value="Aminotrans_IV"/>
</dbReference>
<dbReference type="InterPro" id="IPR043131">
    <property type="entry name" value="BCAT-like_N"/>
</dbReference>
<keyword evidence="10" id="KW-0028">Amino-acid biosynthesis</keyword>
<evidence type="ECO:0000256" key="12">
    <source>
        <dbReference type="ARBA" id="ARBA00048798"/>
    </source>
</evidence>
<dbReference type="InterPro" id="IPR036038">
    <property type="entry name" value="Aminotransferase-like"/>
</dbReference>
<comment type="function">
    <text evidence="2">Acts on leucine, isoleucine and valine.</text>
</comment>
<comment type="catalytic activity">
    <reaction evidence="13">
        <text>L-leucine + 2-oxoglutarate = 4-methyl-2-oxopentanoate + L-glutamate</text>
        <dbReference type="Rhea" id="RHEA:18321"/>
        <dbReference type="ChEBI" id="CHEBI:16810"/>
        <dbReference type="ChEBI" id="CHEBI:17865"/>
        <dbReference type="ChEBI" id="CHEBI:29985"/>
        <dbReference type="ChEBI" id="CHEBI:57427"/>
        <dbReference type="EC" id="2.6.1.42"/>
    </reaction>
</comment>
<evidence type="ECO:0000256" key="7">
    <source>
        <dbReference type="ARBA" id="ARBA00013053"/>
    </source>
</evidence>
<evidence type="ECO:0000256" key="3">
    <source>
        <dbReference type="ARBA" id="ARBA00004824"/>
    </source>
</evidence>
<evidence type="ECO:0000313" key="17">
    <source>
        <dbReference type="Proteomes" id="UP001060336"/>
    </source>
</evidence>
<evidence type="ECO:0000256" key="14">
    <source>
        <dbReference type="RuleBase" id="RU004106"/>
    </source>
</evidence>
<dbReference type="KEGG" id="naci:NUH88_07905"/>
<dbReference type="Proteomes" id="UP001060336">
    <property type="component" value="Chromosome"/>
</dbReference>
<keyword evidence="9 15" id="KW-0663">Pyridoxal phosphate</keyword>
<evidence type="ECO:0000256" key="5">
    <source>
        <dbReference type="ARBA" id="ARBA00005072"/>
    </source>
</evidence>
<dbReference type="RefSeq" id="WP_257771214.1">
    <property type="nucleotide sequence ID" value="NZ_CP102480.1"/>
</dbReference>
<keyword evidence="16" id="KW-0808">Transferase</keyword>
<evidence type="ECO:0000256" key="11">
    <source>
        <dbReference type="ARBA" id="ARBA00048212"/>
    </source>
</evidence>
<keyword evidence="16" id="KW-0032">Aminotransferase</keyword>
<organism evidence="16 17">
    <name type="scientific">Nisaea acidiphila</name>
    <dbReference type="NCBI Taxonomy" id="1862145"/>
    <lineage>
        <taxon>Bacteria</taxon>
        <taxon>Pseudomonadati</taxon>
        <taxon>Pseudomonadota</taxon>
        <taxon>Alphaproteobacteria</taxon>
        <taxon>Rhodospirillales</taxon>
        <taxon>Thalassobaculaceae</taxon>
        <taxon>Nisaea</taxon>
    </lineage>
</organism>
<evidence type="ECO:0000256" key="6">
    <source>
        <dbReference type="ARBA" id="ARBA00009320"/>
    </source>
</evidence>
<dbReference type="AlphaFoldDB" id="A0A9J7AV28"/>
<dbReference type="NCBIfam" id="NF005209">
    <property type="entry name" value="PRK06680.1"/>
    <property type="match status" value="1"/>
</dbReference>
<comment type="pathway">
    <text evidence="4">Amino-acid biosynthesis; L-valine biosynthesis; L-valine from pyruvate: step 4/4.</text>
</comment>
<accession>A0A9J7AV28</accession>
<keyword evidence="10" id="KW-0100">Branched-chain amino acid biosynthesis</keyword>
<comment type="catalytic activity">
    <reaction evidence="11">
        <text>L-valine + 2-oxoglutarate = 3-methyl-2-oxobutanoate + L-glutamate</text>
        <dbReference type="Rhea" id="RHEA:24813"/>
        <dbReference type="ChEBI" id="CHEBI:11851"/>
        <dbReference type="ChEBI" id="CHEBI:16810"/>
        <dbReference type="ChEBI" id="CHEBI:29985"/>
        <dbReference type="ChEBI" id="CHEBI:57762"/>
        <dbReference type="EC" id="2.6.1.42"/>
    </reaction>
</comment>
<dbReference type="GO" id="GO:0008652">
    <property type="term" value="P:amino acid biosynthetic process"/>
    <property type="evidence" value="ECO:0007669"/>
    <property type="project" value="UniProtKB-ARBA"/>
</dbReference>
<evidence type="ECO:0000256" key="2">
    <source>
        <dbReference type="ARBA" id="ARBA00003109"/>
    </source>
</evidence>
<evidence type="ECO:0000313" key="16">
    <source>
        <dbReference type="EMBL" id="UUX51611.1"/>
    </source>
</evidence>